<dbReference type="AlphaFoldDB" id="A0A7I7VR21"/>
<organism evidence="2 3">
    <name type="scientific">Mycolicibacterium doricum</name>
    <dbReference type="NCBI Taxonomy" id="126673"/>
    <lineage>
        <taxon>Bacteria</taxon>
        <taxon>Bacillati</taxon>
        <taxon>Actinomycetota</taxon>
        <taxon>Actinomycetes</taxon>
        <taxon>Mycobacteriales</taxon>
        <taxon>Mycobacteriaceae</taxon>
        <taxon>Mycolicibacterium</taxon>
    </lineage>
</organism>
<name>A0A7I7VR21_9MYCO</name>
<proteinExistence type="predicted"/>
<feature type="region of interest" description="Disordered" evidence="1">
    <location>
        <begin position="1"/>
        <end position="21"/>
    </location>
</feature>
<evidence type="ECO:0000313" key="2">
    <source>
        <dbReference type="EMBL" id="BBZ07470.1"/>
    </source>
</evidence>
<accession>A0A7I7VR21</accession>
<reference evidence="2 3" key="1">
    <citation type="journal article" date="2019" name="Emerg. Microbes Infect.">
        <title>Comprehensive subspecies identification of 175 nontuberculous mycobacteria species based on 7547 genomic profiles.</title>
        <authorList>
            <person name="Matsumoto Y."/>
            <person name="Kinjo T."/>
            <person name="Motooka D."/>
            <person name="Nabeya D."/>
            <person name="Jung N."/>
            <person name="Uechi K."/>
            <person name="Horii T."/>
            <person name="Iida T."/>
            <person name="Fujita J."/>
            <person name="Nakamura S."/>
        </authorList>
    </citation>
    <scope>NUCLEOTIDE SEQUENCE [LARGE SCALE GENOMIC DNA]</scope>
    <source>
        <strain evidence="2 3">JCM 12405</strain>
    </source>
</reference>
<dbReference type="EMBL" id="AP022605">
    <property type="protein sequence ID" value="BBZ07470.1"/>
    <property type="molecule type" value="Genomic_DNA"/>
</dbReference>
<sequence>MPGQRVTHTGGGDGPAAEREHPIVGLQRRADDLFLDATELLLTVGAEDVGDRASRDALDGGVGVEQRQPQRLGEATADGRLTRTGQADQYRPRRHQPDACAGCAVAGWRAATARR</sequence>
<dbReference type="KEGG" id="mdr:MDOR_16390"/>
<feature type="region of interest" description="Disordered" evidence="1">
    <location>
        <begin position="51"/>
        <end position="95"/>
    </location>
</feature>
<dbReference type="Proteomes" id="UP000467201">
    <property type="component" value="Chromosome"/>
</dbReference>
<evidence type="ECO:0000313" key="3">
    <source>
        <dbReference type="Proteomes" id="UP000467201"/>
    </source>
</evidence>
<protein>
    <submittedName>
        <fullName evidence="2">Uncharacterized protein</fullName>
    </submittedName>
</protein>
<evidence type="ECO:0000256" key="1">
    <source>
        <dbReference type="SAM" id="MobiDB-lite"/>
    </source>
</evidence>
<gene>
    <name evidence="2" type="ORF">MDOR_16390</name>
</gene>